<dbReference type="EMBL" id="CP001287">
    <property type="protein sequence ID" value="ACK68206.1"/>
    <property type="molecule type" value="Genomic_DNA"/>
</dbReference>
<organism evidence="6 7">
    <name type="scientific">Rippkaea orientalis (strain PCC 8801 / RF-1)</name>
    <name type="common">Cyanothece sp. (strain PCC 8801)</name>
    <dbReference type="NCBI Taxonomy" id="41431"/>
    <lineage>
        <taxon>Bacteria</taxon>
        <taxon>Bacillati</taxon>
        <taxon>Cyanobacteriota</taxon>
        <taxon>Cyanophyceae</taxon>
        <taxon>Oscillatoriophycideae</taxon>
        <taxon>Chroococcales</taxon>
        <taxon>Aphanothecaceae</taxon>
        <taxon>Rippkaea</taxon>
        <taxon>Rippkaea orientalis</taxon>
    </lineage>
</organism>
<dbReference type="PROSITE" id="PS00080">
    <property type="entry name" value="MULTICOPPER_OXIDASE2"/>
    <property type="match status" value="1"/>
</dbReference>
<keyword evidence="1" id="KW-0479">Metal-binding</keyword>
<dbReference type="PANTHER" id="PTHR11709">
    <property type="entry name" value="MULTI-COPPER OXIDASE"/>
    <property type="match status" value="1"/>
</dbReference>
<evidence type="ECO:0000313" key="7">
    <source>
        <dbReference type="Proteomes" id="UP000008204"/>
    </source>
</evidence>
<feature type="domain" description="Plastocyanin-like" evidence="3">
    <location>
        <begin position="215"/>
        <end position="298"/>
    </location>
</feature>
<dbReference type="InterPro" id="IPR001117">
    <property type="entry name" value="Cu-oxidase_2nd"/>
</dbReference>
<dbReference type="Gene3D" id="2.60.40.420">
    <property type="entry name" value="Cupredoxins - blue copper proteins"/>
    <property type="match status" value="3"/>
</dbReference>
<evidence type="ECO:0000256" key="2">
    <source>
        <dbReference type="ARBA" id="ARBA00023002"/>
    </source>
</evidence>
<gene>
    <name evidence="6" type="ordered locus">PCC8801_4283</name>
</gene>
<evidence type="ECO:0000259" key="5">
    <source>
        <dbReference type="Pfam" id="PF07732"/>
    </source>
</evidence>
<dbReference type="RefSeq" id="WP_015957354.1">
    <property type="nucleotide sequence ID" value="NC_011726.1"/>
</dbReference>
<evidence type="ECO:0000313" key="6">
    <source>
        <dbReference type="EMBL" id="ACK68206.1"/>
    </source>
</evidence>
<reference evidence="7" key="1">
    <citation type="journal article" date="2011" name="MBio">
        <title>Novel metabolic attributes of the genus Cyanothece, comprising a group of unicellular nitrogen-fixing Cyanobacteria.</title>
        <authorList>
            <person name="Bandyopadhyay A."/>
            <person name="Elvitigala T."/>
            <person name="Welsh E."/>
            <person name="Stockel J."/>
            <person name="Liberton M."/>
            <person name="Min H."/>
            <person name="Sherman L.A."/>
            <person name="Pakrasi H.B."/>
        </authorList>
    </citation>
    <scope>NUCLEOTIDE SEQUENCE [LARGE SCALE GENOMIC DNA]</scope>
    <source>
        <strain evidence="7">PCC 8801</strain>
    </source>
</reference>
<name>B7JV73_RIPO1</name>
<evidence type="ECO:0000259" key="4">
    <source>
        <dbReference type="Pfam" id="PF07731"/>
    </source>
</evidence>
<sequence length="493" mass="55202">MKRRILLELGLSSLGGVLLSDCVQGQRLPPSIVSPNLTKNYTSQGGLLDINVEAYYNWVTLGGKPANLMTYNGQVPGPKLEAKPGDTIRIRLRNNLTQPTNLHYHGLHIAPTGNADNIFLSIPPKEQLTYEFTLPKDHPSGTFWYHPHRHGFTAEQLFAGLAGLFIVRGELDEIPQIKAAKEEFLVLQDFGLDNNGNQLIPHHRDQMIGREGSLVTLNGQVNPTLSIPRGGLLRLRLLNASPSRFYRLSLENHPLYLIATDGGSIAEPVELPELLLTPGERADVLIKGDREPQQYRLLNLPYDRFGMGMMGGGMMGGGMMGGGMMGGRFNRNTRQVETLATLVYQGSTSPLPLPKQLLPVEPLPEPKFSRSIELSSTMMRGMGMAFLFNGQPYDHERIDTQVKINTVEDWELINRDRMGMEHPFHLHINPFQIISRNGQPEPYVAWKDVVLVRPGEPLKIRIHFKDFVGKTVYHCHIFDHEDLGMMATIQMTA</sequence>
<dbReference type="AlphaFoldDB" id="B7JV73"/>
<proteinExistence type="predicted"/>
<dbReference type="Pfam" id="PF07732">
    <property type="entry name" value="Cu-oxidase_3"/>
    <property type="match status" value="1"/>
</dbReference>
<dbReference type="KEGG" id="cyp:PCC8801_4283"/>
<dbReference type="GO" id="GO:0016491">
    <property type="term" value="F:oxidoreductase activity"/>
    <property type="evidence" value="ECO:0007669"/>
    <property type="project" value="UniProtKB-KW"/>
</dbReference>
<dbReference type="InterPro" id="IPR045087">
    <property type="entry name" value="Cu-oxidase_fam"/>
</dbReference>
<dbReference type="CDD" id="cd13853">
    <property type="entry name" value="CuRO_1_Tth-MCO_like"/>
    <property type="match status" value="1"/>
</dbReference>
<dbReference type="SUPFAM" id="SSF49503">
    <property type="entry name" value="Cupredoxins"/>
    <property type="match status" value="3"/>
</dbReference>
<accession>B7JV73</accession>
<keyword evidence="7" id="KW-1185">Reference proteome</keyword>
<evidence type="ECO:0000259" key="3">
    <source>
        <dbReference type="Pfam" id="PF00394"/>
    </source>
</evidence>
<dbReference type="OrthoDB" id="9757546at2"/>
<evidence type="ECO:0000256" key="1">
    <source>
        <dbReference type="ARBA" id="ARBA00022723"/>
    </source>
</evidence>
<feature type="domain" description="Plastocyanin-like" evidence="5">
    <location>
        <begin position="57"/>
        <end position="170"/>
    </location>
</feature>
<dbReference type="Pfam" id="PF07731">
    <property type="entry name" value="Cu-oxidase_2"/>
    <property type="match status" value="1"/>
</dbReference>
<dbReference type="eggNOG" id="COG2132">
    <property type="taxonomic scope" value="Bacteria"/>
</dbReference>
<dbReference type="GO" id="GO:0030288">
    <property type="term" value="C:outer membrane-bounded periplasmic space"/>
    <property type="evidence" value="ECO:0007669"/>
    <property type="project" value="TreeGrafter"/>
</dbReference>
<dbReference type="HOGENOM" id="CLU_009100_2_1_3"/>
<dbReference type="InterPro" id="IPR011706">
    <property type="entry name" value="Cu-oxidase_C"/>
</dbReference>
<dbReference type="PANTHER" id="PTHR11709:SF2">
    <property type="entry name" value="MULTICOPPER OXIDASE LPR1"/>
    <property type="match status" value="1"/>
</dbReference>
<dbReference type="InterPro" id="IPR011707">
    <property type="entry name" value="Cu-oxidase-like_N"/>
</dbReference>
<protein>
    <submittedName>
        <fullName evidence="6">Multicopper oxidase type 3</fullName>
    </submittedName>
</protein>
<dbReference type="InterPro" id="IPR002355">
    <property type="entry name" value="Cu_oxidase_Cu_BS"/>
</dbReference>
<dbReference type="InterPro" id="IPR008972">
    <property type="entry name" value="Cupredoxin"/>
</dbReference>
<dbReference type="Proteomes" id="UP000008204">
    <property type="component" value="Chromosome"/>
</dbReference>
<dbReference type="STRING" id="41431.PCC8801_4283"/>
<dbReference type="GO" id="GO:0005507">
    <property type="term" value="F:copper ion binding"/>
    <property type="evidence" value="ECO:0007669"/>
    <property type="project" value="InterPro"/>
</dbReference>
<dbReference type="CDD" id="cd13900">
    <property type="entry name" value="CuRO_3_Tth-MCO_like"/>
    <property type="match status" value="1"/>
</dbReference>
<dbReference type="Pfam" id="PF00394">
    <property type="entry name" value="Cu-oxidase"/>
    <property type="match status" value="1"/>
</dbReference>
<keyword evidence="2" id="KW-0560">Oxidoreductase</keyword>
<feature type="domain" description="Plastocyanin-like" evidence="4">
    <location>
        <begin position="381"/>
        <end position="489"/>
    </location>
</feature>